<proteinExistence type="predicted"/>
<evidence type="ECO:0000256" key="7">
    <source>
        <dbReference type="ARBA" id="ARBA00022840"/>
    </source>
</evidence>
<dbReference type="SMART" id="SM00388">
    <property type="entry name" value="HisKA"/>
    <property type="match status" value="1"/>
</dbReference>
<evidence type="ECO:0000259" key="14">
    <source>
        <dbReference type="PROSITE" id="PS50109"/>
    </source>
</evidence>
<feature type="domain" description="PAS" evidence="16">
    <location>
        <begin position="331"/>
        <end position="393"/>
    </location>
</feature>
<evidence type="ECO:0000256" key="8">
    <source>
        <dbReference type="ARBA" id="ARBA00023012"/>
    </source>
</evidence>
<dbReference type="EC" id="2.7.13.3" evidence="2"/>
<dbReference type="InterPro" id="IPR036097">
    <property type="entry name" value="HisK_dim/P_sf"/>
</dbReference>
<name>K1M292_CECL9</name>
<dbReference type="Pfam" id="PF00072">
    <property type="entry name" value="Response_reg"/>
    <property type="match status" value="1"/>
</dbReference>
<feature type="domain" description="Response regulatory" evidence="15">
    <location>
        <begin position="841"/>
        <end position="958"/>
    </location>
</feature>
<dbReference type="InterPro" id="IPR004358">
    <property type="entry name" value="Sig_transdc_His_kin-like_C"/>
</dbReference>
<dbReference type="PROSITE" id="PS50110">
    <property type="entry name" value="RESPONSE_REGULATORY"/>
    <property type="match status" value="1"/>
</dbReference>
<feature type="transmembrane region" description="Helical" evidence="13">
    <location>
        <begin position="16"/>
        <end position="39"/>
    </location>
</feature>
<feature type="domain" description="Histidine kinase" evidence="14">
    <location>
        <begin position="587"/>
        <end position="809"/>
    </location>
</feature>
<organism evidence="18 19">
    <name type="scientific">Cecembia lonarensis (strain CCUG 58316 / KCTC 22772 / LW9)</name>
    <dbReference type="NCBI Taxonomy" id="1225176"/>
    <lineage>
        <taxon>Bacteria</taxon>
        <taxon>Pseudomonadati</taxon>
        <taxon>Bacteroidota</taxon>
        <taxon>Cytophagia</taxon>
        <taxon>Cytophagales</taxon>
        <taxon>Cyclobacteriaceae</taxon>
        <taxon>Cecembia</taxon>
    </lineage>
</organism>
<dbReference type="InterPro" id="IPR013656">
    <property type="entry name" value="PAS_4"/>
</dbReference>
<feature type="modified residue" description="4-aspartylphosphate" evidence="11">
    <location>
        <position position="891"/>
    </location>
</feature>
<dbReference type="SMART" id="SM00387">
    <property type="entry name" value="HATPase_c"/>
    <property type="match status" value="1"/>
</dbReference>
<dbReference type="InterPro" id="IPR003661">
    <property type="entry name" value="HisK_dim/P_dom"/>
</dbReference>
<comment type="subunit">
    <text evidence="9">At low DSF concentrations, interacts with RpfF.</text>
</comment>
<dbReference type="SUPFAM" id="SSF55785">
    <property type="entry name" value="PYP-like sensor domain (PAS domain)"/>
    <property type="match status" value="2"/>
</dbReference>
<dbReference type="AlphaFoldDB" id="K1M292"/>
<feature type="coiled-coil region" evidence="12">
    <location>
        <begin position="560"/>
        <end position="587"/>
    </location>
</feature>
<dbReference type="CDD" id="cd00130">
    <property type="entry name" value="PAS"/>
    <property type="match status" value="2"/>
</dbReference>
<dbReference type="Gene3D" id="3.30.450.20">
    <property type="entry name" value="PAS domain"/>
    <property type="match status" value="2"/>
</dbReference>
<dbReference type="PANTHER" id="PTHR43047:SF64">
    <property type="entry name" value="HISTIDINE KINASE CONTAINING CHEY-HOMOLOGOUS RECEIVER DOMAIN AND PAS DOMAIN-RELATED"/>
    <property type="match status" value="1"/>
</dbReference>
<dbReference type="SUPFAM" id="SSF47384">
    <property type="entry name" value="Homodimeric domain of signal transducing histidine kinase"/>
    <property type="match status" value="1"/>
</dbReference>
<evidence type="ECO:0000259" key="17">
    <source>
        <dbReference type="PROSITE" id="PS50113"/>
    </source>
</evidence>
<dbReference type="PROSITE" id="PS50113">
    <property type="entry name" value="PAC"/>
    <property type="match status" value="1"/>
</dbReference>
<dbReference type="InterPro" id="IPR000014">
    <property type="entry name" value="PAS"/>
</dbReference>
<dbReference type="InterPro" id="IPR011006">
    <property type="entry name" value="CheY-like_superfamily"/>
</dbReference>
<accession>K1M292</accession>
<dbReference type="Pfam" id="PF08448">
    <property type="entry name" value="PAS_4"/>
    <property type="match status" value="1"/>
</dbReference>
<keyword evidence="13" id="KW-0812">Transmembrane</keyword>
<dbReference type="InterPro" id="IPR035965">
    <property type="entry name" value="PAS-like_dom_sf"/>
</dbReference>
<keyword evidence="13" id="KW-0472">Membrane</keyword>
<comment type="caution">
    <text evidence="18">The sequence shown here is derived from an EMBL/GenBank/DDBJ whole genome shotgun (WGS) entry which is preliminary data.</text>
</comment>
<evidence type="ECO:0000259" key="15">
    <source>
        <dbReference type="PROSITE" id="PS50110"/>
    </source>
</evidence>
<dbReference type="NCBIfam" id="TIGR00229">
    <property type="entry name" value="sensory_box"/>
    <property type="match status" value="2"/>
</dbReference>
<dbReference type="SMART" id="SM00091">
    <property type="entry name" value="PAS"/>
    <property type="match status" value="2"/>
</dbReference>
<dbReference type="EMBL" id="AMGM01000009">
    <property type="protein sequence ID" value="EKB50394.1"/>
    <property type="molecule type" value="Genomic_DNA"/>
</dbReference>
<evidence type="ECO:0000259" key="16">
    <source>
        <dbReference type="PROSITE" id="PS50112"/>
    </source>
</evidence>
<dbReference type="GO" id="GO:0005524">
    <property type="term" value="F:ATP binding"/>
    <property type="evidence" value="ECO:0007669"/>
    <property type="project" value="UniProtKB-KW"/>
</dbReference>
<evidence type="ECO:0000256" key="9">
    <source>
        <dbReference type="ARBA" id="ARBA00064003"/>
    </source>
</evidence>
<evidence type="ECO:0000256" key="6">
    <source>
        <dbReference type="ARBA" id="ARBA00022777"/>
    </source>
</evidence>
<evidence type="ECO:0000256" key="4">
    <source>
        <dbReference type="ARBA" id="ARBA00022679"/>
    </source>
</evidence>
<dbReference type="Pfam" id="PF02518">
    <property type="entry name" value="HATPase_c"/>
    <property type="match status" value="1"/>
</dbReference>
<keyword evidence="8" id="KW-0902">Two-component regulatory system</keyword>
<dbReference type="PRINTS" id="PR00344">
    <property type="entry name" value="BCTRLSENSOR"/>
</dbReference>
<evidence type="ECO:0000256" key="11">
    <source>
        <dbReference type="PROSITE-ProRule" id="PRU00169"/>
    </source>
</evidence>
<evidence type="ECO:0000256" key="3">
    <source>
        <dbReference type="ARBA" id="ARBA00022553"/>
    </source>
</evidence>
<feature type="transmembrane region" description="Helical" evidence="13">
    <location>
        <begin position="282"/>
        <end position="304"/>
    </location>
</feature>
<dbReference type="Gene3D" id="3.40.50.2300">
    <property type="match status" value="1"/>
</dbReference>
<keyword evidence="7" id="KW-0067">ATP-binding</keyword>
<keyword evidence="4 18" id="KW-0808">Transferase</keyword>
<evidence type="ECO:0000313" key="19">
    <source>
        <dbReference type="Proteomes" id="UP000004478"/>
    </source>
</evidence>
<dbReference type="PROSITE" id="PS50112">
    <property type="entry name" value="PAS"/>
    <property type="match status" value="2"/>
</dbReference>
<dbReference type="Proteomes" id="UP000004478">
    <property type="component" value="Unassembled WGS sequence"/>
</dbReference>
<dbReference type="PROSITE" id="PS50109">
    <property type="entry name" value="HIS_KIN"/>
    <property type="match status" value="1"/>
</dbReference>
<dbReference type="SUPFAM" id="SSF52172">
    <property type="entry name" value="CheY-like"/>
    <property type="match status" value="1"/>
</dbReference>
<dbReference type="CDD" id="cd16922">
    <property type="entry name" value="HATPase_EvgS-ArcB-TorS-like"/>
    <property type="match status" value="1"/>
</dbReference>
<dbReference type="Gene3D" id="3.30.565.10">
    <property type="entry name" value="Histidine kinase-like ATPase, C-terminal domain"/>
    <property type="match status" value="1"/>
</dbReference>
<feature type="domain" description="PAS" evidence="16">
    <location>
        <begin position="450"/>
        <end position="520"/>
    </location>
</feature>
<dbReference type="InterPro" id="IPR013655">
    <property type="entry name" value="PAS_fold_3"/>
</dbReference>
<dbReference type="CDD" id="cd00082">
    <property type="entry name" value="HisKA"/>
    <property type="match status" value="1"/>
</dbReference>
<dbReference type="Pfam" id="PF00512">
    <property type="entry name" value="HisKA"/>
    <property type="match status" value="1"/>
</dbReference>
<dbReference type="FunFam" id="3.30.565.10:FF:000010">
    <property type="entry name" value="Sensor histidine kinase RcsC"/>
    <property type="match status" value="1"/>
</dbReference>
<keyword evidence="19" id="KW-1185">Reference proteome</keyword>
<evidence type="ECO:0000256" key="5">
    <source>
        <dbReference type="ARBA" id="ARBA00022741"/>
    </source>
</evidence>
<feature type="domain" description="PAC" evidence="17">
    <location>
        <begin position="397"/>
        <end position="449"/>
    </location>
</feature>
<dbReference type="SUPFAM" id="SSF55874">
    <property type="entry name" value="ATPase domain of HSP90 chaperone/DNA topoisomerase II/histidine kinase"/>
    <property type="match status" value="1"/>
</dbReference>
<dbReference type="InterPro" id="IPR001789">
    <property type="entry name" value="Sig_transdc_resp-reg_receiver"/>
</dbReference>
<dbReference type="FunFam" id="1.10.287.130:FF:000002">
    <property type="entry name" value="Two-component osmosensing histidine kinase"/>
    <property type="match status" value="1"/>
</dbReference>
<dbReference type="PANTHER" id="PTHR43047">
    <property type="entry name" value="TWO-COMPONENT HISTIDINE PROTEIN KINASE"/>
    <property type="match status" value="1"/>
</dbReference>
<keyword evidence="12" id="KW-0175">Coiled coil</keyword>
<dbReference type="InterPro" id="IPR003594">
    <property type="entry name" value="HATPase_dom"/>
</dbReference>
<keyword evidence="6 18" id="KW-0418">Kinase</keyword>
<dbReference type="InterPro" id="IPR005467">
    <property type="entry name" value="His_kinase_dom"/>
</dbReference>
<sequence>MDTLGKKIQFGLKKGYYRWFVLLGIVVAFIISFLAINFFKALKESQIASIQLTLNKQAEIAGNDLQNRFEAMYEDMLFFVNNLEPWTYERTSNESLAFEKRARRIFNNHRYLLDTVIVSFPQHTVAFHFDARDNFIQTFHKGMEKVVPGKLGEIHLENPQKEVAIIVKTGLKKFFEDQIANYYIGIDTEKSIWIDGNNWRIGEEMQGPGNKLSEALIVHLHENLDAGLKGQVIGDFYWVNEDRSRSVSVHYYPFKLTPLKQQFGIVFTQDISRIGFDVYKNYFYLLFGLLALLVIVLLLLFKFIKNIQSSTQAIKESAVEIEELFRRQTLLLQESKGFIYFQNENRKMYAVSEEVTKVLGYTQEEFISNFRNLIHEGHNQELDAVIEESKSKKRDSFSCEFDMLHKEGYWVRVKIFEKLFYDESSNFQGNVGICTDIQEKFESELQLQKSENRLRAVLNSLPDLIFIFDNEGVFLDYYVKDERLLMLPAADTMGKNFKDIMPEPLKSDLVKCFNKTVETGLIQQIEFELLLPIGKRIFEARFFKLDDQRVVSMARDITAQKLWEKGLQEAKEAAEQANRAKSEFLANMSHEIRTPMNGLLGIVELLENTSLDDKQQQYVKVIKDSGKSLTHIINDILDYSKIESGMMDLSLSVFNFRNEMQRVFRIFSGLIGKKQIDFSYDFGNLVPEYIRLDKEKFGQVLLNILGNALKFTPKGGKVHVVFSAESVFEDNIILYCSVQDNGAGIPPDKIKQLTEPFVQIDGSNTREFQGTGLGLAISNKLIELMGGEMEIESELGAGSLFKFSVFGAAVSELDDIQEARLFELDEEELELLGMAKRCPMEILLVEDNTTNLIFMKMLMDQLGYTVKVARNGLEAVEMIQEGHIFDLILMDIQMPKMNGLDATRAIRKIKGQESTMIVGLSANAFREDVESALASGMDHYLTKPVSIHDVARVIAERFKEKETKKEA</sequence>
<reference evidence="18 19" key="1">
    <citation type="journal article" date="2012" name="J. Bacteriol.">
        <title>Draft Genome Sequence of Cecembia lonarensis Strain LW9T, Isolated from Lonar Lake, a Haloalkaline Lake in India.</title>
        <authorList>
            <person name="Shivaji S."/>
            <person name="Ara S."/>
            <person name="Singh A."/>
            <person name="Pinnaka A.K."/>
        </authorList>
    </citation>
    <scope>NUCLEOTIDE SEQUENCE [LARGE SCALE GENOMIC DNA]</scope>
    <source>
        <strain evidence="18 19">LW9</strain>
    </source>
</reference>
<keyword evidence="3 11" id="KW-0597">Phosphoprotein</keyword>
<dbReference type="InterPro" id="IPR036890">
    <property type="entry name" value="HATPase_C_sf"/>
</dbReference>
<evidence type="ECO:0000256" key="10">
    <source>
        <dbReference type="ARBA" id="ARBA00068150"/>
    </source>
</evidence>
<dbReference type="SMART" id="SM00448">
    <property type="entry name" value="REC"/>
    <property type="match status" value="1"/>
</dbReference>
<evidence type="ECO:0000256" key="12">
    <source>
        <dbReference type="SAM" id="Coils"/>
    </source>
</evidence>
<evidence type="ECO:0000256" key="13">
    <source>
        <dbReference type="SAM" id="Phobius"/>
    </source>
</evidence>
<keyword evidence="13" id="KW-1133">Transmembrane helix</keyword>
<keyword evidence="5" id="KW-0547">Nucleotide-binding</keyword>
<dbReference type="Gene3D" id="1.10.287.130">
    <property type="match status" value="1"/>
</dbReference>
<evidence type="ECO:0000256" key="2">
    <source>
        <dbReference type="ARBA" id="ARBA00012438"/>
    </source>
</evidence>
<dbReference type="Pfam" id="PF08447">
    <property type="entry name" value="PAS_3"/>
    <property type="match status" value="1"/>
</dbReference>
<dbReference type="GO" id="GO:0000155">
    <property type="term" value="F:phosphorelay sensor kinase activity"/>
    <property type="evidence" value="ECO:0007669"/>
    <property type="project" value="InterPro"/>
</dbReference>
<dbReference type="RefSeq" id="WP_009183987.1">
    <property type="nucleotide sequence ID" value="NZ_AMGM01000009.1"/>
</dbReference>
<gene>
    <name evidence="18" type="primary">luxQ_2</name>
    <name evidence="18" type="ORF">B879_00943</name>
</gene>
<protein>
    <recommendedName>
        <fullName evidence="10">Sensory/regulatory protein RpfC</fullName>
        <ecNumber evidence="2">2.7.13.3</ecNumber>
    </recommendedName>
</protein>
<dbReference type="OrthoDB" id="9811889at2"/>
<evidence type="ECO:0000256" key="1">
    <source>
        <dbReference type="ARBA" id="ARBA00000085"/>
    </source>
</evidence>
<evidence type="ECO:0000313" key="18">
    <source>
        <dbReference type="EMBL" id="EKB50394.1"/>
    </source>
</evidence>
<comment type="catalytic activity">
    <reaction evidence="1">
        <text>ATP + protein L-histidine = ADP + protein N-phospho-L-histidine.</text>
        <dbReference type="EC" id="2.7.13.3"/>
    </reaction>
</comment>
<dbReference type="InterPro" id="IPR000700">
    <property type="entry name" value="PAS-assoc_C"/>
</dbReference>
<dbReference type="CDD" id="cd17546">
    <property type="entry name" value="REC_hyHK_CKI1_RcsC-like"/>
    <property type="match status" value="1"/>
</dbReference>